<evidence type="ECO:0000313" key="1">
    <source>
        <dbReference type="EMBL" id="QPH52126.1"/>
    </source>
</evidence>
<proteinExistence type="predicted"/>
<name>A0A7S9LDK4_9PSED</name>
<dbReference type="Proteomes" id="UP000594430">
    <property type="component" value="Plasmid pVIM-24-ZDHY414"/>
</dbReference>
<evidence type="ECO:0000313" key="2">
    <source>
        <dbReference type="Proteomes" id="UP000594430"/>
    </source>
</evidence>
<geneLocation type="plasmid" evidence="1 2">
    <name>pVIM-24-ZDHY414</name>
</geneLocation>
<sequence>MSSKYPVFSEFQVETALAEAAGLIFHPQLFRSMPKISLGQEGEQSQTEPPMDNWPGKIAAAYVRLPVLSNFIQACASDALRVLMADDPKANPTGLKADEMCSSAKAQAVLRSFIAQLIQRPSDAKWIGIIMFSLLRTSEETIGNAVSAEEMTDMTFAVSMMNSAIVSGDAWELGFVTKRTLTVPEIESSLRNHIASRVTIALSSMVAADPDAIFFEGQGVSSFH</sequence>
<reference evidence="1 2" key="1">
    <citation type="submission" date="2020-11" db="EMBL/GenBank/DDBJ databases">
        <title>Pseudomonas fulva producing VIM-24.</title>
        <authorList>
            <person name="Liu S."/>
        </authorList>
    </citation>
    <scope>NUCLEOTIDE SEQUENCE [LARGE SCALE GENOMIC DNA]</scope>
    <source>
        <strain evidence="1 2">ZDHY414</strain>
        <plasmid evidence="1 2">pVIM-24-ZDHY414</plasmid>
    </source>
</reference>
<protein>
    <submittedName>
        <fullName evidence="1">Uncharacterized protein</fullName>
    </submittedName>
</protein>
<gene>
    <name evidence="1" type="ORF">IZU98_24970</name>
</gene>
<dbReference type="EMBL" id="CP064948">
    <property type="protein sequence ID" value="QPH52126.1"/>
    <property type="molecule type" value="Genomic_DNA"/>
</dbReference>
<keyword evidence="1" id="KW-0614">Plasmid</keyword>
<dbReference type="AlphaFoldDB" id="A0A7S9LDK4"/>
<accession>A0A7S9LDK4</accession>
<organism evidence="1 2">
    <name type="scientific">Pseudomonas fulva</name>
    <dbReference type="NCBI Taxonomy" id="47880"/>
    <lineage>
        <taxon>Bacteria</taxon>
        <taxon>Pseudomonadati</taxon>
        <taxon>Pseudomonadota</taxon>
        <taxon>Gammaproteobacteria</taxon>
        <taxon>Pseudomonadales</taxon>
        <taxon>Pseudomonadaceae</taxon>
        <taxon>Pseudomonas</taxon>
    </lineage>
</organism>
<dbReference type="RefSeq" id="WP_139813927.1">
    <property type="nucleotide sequence ID" value="NZ_CP064945.1"/>
</dbReference>